<keyword evidence="2 4" id="KW-0456">Lyase</keyword>
<reference evidence="4 6" key="1">
    <citation type="journal article" date="2015" name="Int. J. Syst. Evol. Microbiol.">
        <title>Bacillus glycinifermentans sp. nov., isolated from fermented soybean paste.</title>
        <authorList>
            <person name="Kim S.J."/>
            <person name="Dunlap C.A."/>
            <person name="Kwon S.W."/>
            <person name="Rooney A.P."/>
        </authorList>
    </citation>
    <scope>NUCLEOTIDE SEQUENCE [LARGE SCALE GENOMIC DNA]</scope>
    <source>
        <strain evidence="4 6">GO-13</strain>
    </source>
</reference>
<sequence>MEPNILSSVQQGKIAVLTLNRPHSANSLSLALLGELRGLLRDIKSDPAIRCVIITGKGDRTFCAGADLKERARMNRAEAKQAVCLIQSVIHEIEALPQPVIASLNGSALGGGLELALACDIRVAADHIEAGLPETTLAIIPGAGGTQRLPRLIGRGKAKELIYTGRRISAQTARDIGLVEHVVPLSELKERTEDIAQTIAANGPVAVRQAKLAINKGIETDIETGLAIEQQAYEATIPTNDRTEGLKAFAEKRKPEYTGE</sequence>
<evidence type="ECO:0000256" key="1">
    <source>
        <dbReference type="ARBA" id="ARBA00005254"/>
    </source>
</evidence>
<dbReference type="NCBIfam" id="NF005802">
    <property type="entry name" value="PRK07657.1"/>
    <property type="match status" value="1"/>
</dbReference>
<dbReference type="InterPro" id="IPR001753">
    <property type="entry name" value="Enoyl-CoA_hydra/iso"/>
</dbReference>
<dbReference type="PANTHER" id="PTHR11941">
    <property type="entry name" value="ENOYL-COA HYDRATASE-RELATED"/>
    <property type="match status" value="1"/>
</dbReference>
<dbReference type="Gene3D" id="1.10.12.10">
    <property type="entry name" value="Lyase 2-enoyl-coa Hydratase, Chain A, domain 2"/>
    <property type="match status" value="1"/>
</dbReference>
<dbReference type="FunFam" id="3.90.226.10:FF:000009">
    <property type="entry name" value="Carnitinyl-CoA dehydratase"/>
    <property type="match status" value="1"/>
</dbReference>
<evidence type="ECO:0000256" key="3">
    <source>
        <dbReference type="RuleBase" id="RU003707"/>
    </source>
</evidence>
<dbReference type="RefSeq" id="WP_048355173.1">
    <property type="nucleotide sequence ID" value="NZ_CP023481.1"/>
</dbReference>
<protein>
    <submittedName>
        <fullName evidence="4">Enoyl-CoA hydratase</fullName>
        <ecNumber evidence="4">4.2.1.17</ecNumber>
    </submittedName>
</protein>
<dbReference type="Pfam" id="PF00378">
    <property type="entry name" value="ECH_1"/>
    <property type="match status" value="1"/>
</dbReference>
<dbReference type="InterPro" id="IPR018376">
    <property type="entry name" value="Enoyl-CoA_hyd/isom_CS"/>
</dbReference>
<dbReference type="SUPFAM" id="SSF52096">
    <property type="entry name" value="ClpP/crotonase"/>
    <property type="match status" value="1"/>
</dbReference>
<dbReference type="STRING" id="1664069.BGLY_2306"/>
<dbReference type="EMBL" id="JARRTL010000015">
    <property type="protein sequence ID" value="MEC0486222.1"/>
    <property type="molecule type" value="Genomic_DNA"/>
</dbReference>
<dbReference type="Proteomes" id="UP001341297">
    <property type="component" value="Unassembled WGS sequence"/>
</dbReference>
<gene>
    <name evidence="4" type="ORF">AB447_221450</name>
    <name evidence="5" type="ORF">P8828_15600</name>
</gene>
<dbReference type="GO" id="GO:0004300">
    <property type="term" value="F:enoyl-CoA hydratase activity"/>
    <property type="evidence" value="ECO:0007669"/>
    <property type="project" value="UniProtKB-EC"/>
</dbReference>
<comment type="caution">
    <text evidence="4">The sequence shown here is derived from an EMBL/GenBank/DDBJ whole genome shotgun (WGS) entry which is preliminary data.</text>
</comment>
<evidence type="ECO:0000313" key="6">
    <source>
        <dbReference type="Proteomes" id="UP000036168"/>
    </source>
</evidence>
<dbReference type="OrthoDB" id="9775794at2"/>
<dbReference type="PROSITE" id="PS00166">
    <property type="entry name" value="ENOYL_COA_HYDRATASE"/>
    <property type="match status" value="1"/>
</dbReference>
<dbReference type="AlphaFoldDB" id="A0A0T6BMJ3"/>
<dbReference type="InterPro" id="IPR014748">
    <property type="entry name" value="Enoyl-CoA_hydra_C"/>
</dbReference>
<dbReference type="Proteomes" id="UP000036168">
    <property type="component" value="Unassembled WGS sequence"/>
</dbReference>
<name>A0A0T6BMJ3_9BACI</name>
<organism evidence="4 6">
    <name type="scientific">Bacillus glycinifermentans</name>
    <dbReference type="NCBI Taxonomy" id="1664069"/>
    <lineage>
        <taxon>Bacteria</taxon>
        <taxon>Bacillati</taxon>
        <taxon>Bacillota</taxon>
        <taxon>Bacilli</taxon>
        <taxon>Bacillales</taxon>
        <taxon>Bacillaceae</taxon>
        <taxon>Bacillus</taxon>
    </lineage>
</organism>
<keyword evidence="7" id="KW-1185">Reference proteome</keyword>
<accession>A0A0T6BMJ3</accession>
<reference evidence="5 7" key="3">
    <citation type="submission" date="2023-03" db="EMBL/GenBank/DDBJ databases">
        <title>Agriculturally important microbes genome sequencing.</title>
        <authorList>
            <person name="Dunlap C."/>
        </authorList>
    </citation>
    <scope>NUCLEOTIDE SEQUENCE [LARGE SCALE GENOMIC DNA]</scope>
    <source>
        <strain evidence="5 7">CBP-3203</strain>
    </source>
</reference>
<comment type="similarity">
    <text evidence="1 3">Belongs to the enoyl-CoA hydratase/isomerase family.</text>
</comment>
<dbReference type="EC" id="4.2.1.17" evidence="4"/>
<dbReference type="Gene3D" id="3.90.226.10">
    <property type="entry name" value="2-enoyl-CoA Hydratase, Chain A, domain 1"/>
    <property type="match status" value="1"/>
</dbReference>
<proteinExistence type="inferred from homology"/>
<evidence type="ECO:0000313" key="5">
    <source>
        <dbReference type="EMBL" id="MEC0486222.1"/>
    </source>
</evidence>
<evidence type="ECO:0000256" key="2">
    <source>
        <dbReference type="ARBA" id="ARBA00023239"/>
    </source>
</evidence>
<evidence type="ECO:0000313" key="7">
    <source>
        <dbReference type="Proteomes" id="UP001341297"/>
    </source>
</evidence>
<dbReference type="EMBL" id="LECW02000026">
    <property type="protein sequence ID" value="KRT92853.1"/>
    <property type="molecule type" value="Genomic_DNA"/>
</dbReference>
<evidence type="ECO:0000313" key="4">
    <source>
        <dbReference type="EMBL" id="KRT92853.1"/>
    </source>
</evidence>
<dbReference type="GO" id="GO:0006635">
    <property type="term" value="P:fatty acid beta-oxidation"/>
    <property type="evidence" value="ECO:0007669"/>
    <property type="project" value="TreeGrafter"/>
</dbReference>
<dbReference type="CDD" id="cd06558">
    <property type="entry name" value="crotonase-like"/>
    <property type="match status" value="1"/>
</dbReference>
<dbReference type="InterPro" id="IPR029045">
    <property type="entry name" value="ClpP/crotonase-like_dom_sf"/>
</dbReference>
<reference evidence="4" key="2">
    <citation type="submission" date="2015-10" db="EMBL/GenBank/DDBJ databases">
        <authorList>
            <person name="Gilbert D.G."/>
        </authorList>
    </citation>
    <scope>NUCLEOTIDE SEQUENCE</scope>
    <source>
        <strain evidence="4">GO-13</strain>
    </source>
</reference>
<dbReference type="FunFam" id="1.10.12.10:FF:000001">
    <property type="entry name" value="Probable enoyl-CoA hydratase, mitochondrial"/>
    <property type="match status" value="1"/>
</dbReference>
<dbReference type="PANTHER" id="PTHR11941:SF54">
    <property type="entry name" value="ENOYL-COA HYDRATASE, MITOCHONDRIAL"/>
    <property type="match status" value="1"/>
</dbReference>